<evidence type="ECO:0000313" key="3">
    <source>
        <dbReference type="Proteomes" id="UP000003980"/>
    </source>
</evidence>
<protein>
    <submittedName>
        <fullName evidence="2">Uncharacterized protein</fullName>
    </submittedName>
</protein>
<dbReference type="AlphaFoldDB" id="H2C4I2"/>
<dbReference type="STRING" id="671065.MetMK1DRAFT_00015040"/>
<accession>H2C4I2</accession>
<dbReference type="HOGENOM" id="CLU_2857158_0_0_2"/>
<dbReference type="RefSeq" id="WP_009072041.1">
    <property type="nucleotide sequence ID" value="NZ_JH597761.1"/>
</dbReference>
<keyword evidence="1" id="KW-0472">Membrane</keyword>
<dbReference type="EMBL" id="JH597761">
    <property type="protein sequence ID" value="EHP71000.1"/>
    <property type="molecule type" value="Genomic_DNA"/>
</dbReference>
<dbReference type="Proteomes" id="UP000003980">
    <property type="component" value="Unassembled WGS sequence"/>
</dbReference>
<keyword evidence="1" id="KW-1133">Transmembrane helix</keyword>
<keyword evidence="3" id="KW-1185">Reference proteome</keyword>
<evidence type="ECO:0000313" key="2">
    <source>
        <dbReference type="EMBL" id="EHP71000.1"/>
    </source>
</evidence>
<evidence type="ECO:0000256" key="1">
    <source>
        <dbReference type="SAM" id="Phobius"/>
    </source>
</evidence>
<feature type="transmembrane region" description="Helical" evidence="1">
    <location>
        <begin position="35"/>
        <end position="55"/>
    </location>
</feature>
<proteinExistence type="predicted"/>
<gene>
    <name evidence="2" type="ORF">MetMK1DRAFT_00015040</name>
</gene>
<reference evidence="2 3" key="1">
    <citation type="submission" date="2012-01" db="EMBL/GenBank/DDBJ databases">
        <title>Improved High-Quality Draft sequence of Metallosphaera yellowstonensis MK1.</title>
        <authorList>
            <consortium name="US DOE Joint Genome Institute"/>
            <person name="Lucas S."/>
            <person name="Han J."/>
            <person name="Cheng J.-F."/>
            <person name="Goodwin L."/>
            <person name="Pitluck S."/>
            <person name="Peters L."/>
            <person name="Teshima H."/>
            <person name="Detter J.C."/>
            <person name="Han C."/>
            <person name="Tapia R."/>
            <person name="Land M."/>
            <person name="Hauser L."/>
            <person name="Kyrpides N."/>
            <person name="Kozubal M."/>
            <person name="Macur R.E."/>
            <person name="Jay Z."/>
            <person name="Inskeep W."/>
            <person name="Woyke T."/>
        </authorList>
    </citation>
    <scope>NUCLEOTIDE SEQUENCE [LARGE SCALE GENOMIC DNA]</scope>
    <source>
        <strain evidence="2 3">MK1</strain>
    </source>
</reference>
<name>H2C4I2_9CREN</name>
<organism evidence="2 3">
    <name type="scientific">Metallosphaera yellowstonensis MK1</name>
    <dbReference type="NCBI Taxonomy" id="671065"/>
    <lineage>
        <taxon>Archaea</taxon>
        <taxon>Thermoproteota</taxon>
        <taxon>Thermoprotei</taxon>
        <taxon>Sulfolobales</taxon>
        <taxon>Sulfolobaceae</taxon>
        <taxon>Metallosphaera</taxon>
    </lineage>
</organism>
<keyword evidence="1" id="KW-0812">Transmembrane</keyword>
<feature type="transmembrane region" description="Helical" evidence="1">
    <location>
        <begin position="9"/>
        <end position="29"/>
    </location>
</feature>
<dbReference type="OrthoDB" id="34725at2157"/>
<sequence length="64" mass="7452">MPTEGLRSLVNLVQIGFVFAIVLFADIIFVKNNLLFYGILFLDLLICGILLFYVIRSVQRYFDY</sequence>